<feature type="compositionally biased region" description="Polar residues" evidence="10">
    <location>
        <begin position="721"/>
        <end position="731"/>
    </location>
</feature>
<feature type="compositionally biased region" description="Polar residues" evidence="10">
    <location>
        <begin position="138"/>
        <end position="153"/>
    </location>
</feature>
<dbReference type="Gene3D" id="1.20.1070.10">
    <property type="entry name" value="Rhodopsin 7-helix transmembrane proteins"/>
    <property type="match status" value="1"/>
</dbReference>
<organism evidence="13 14">
    <name type="scientific">Folsomia candida</name>
    <name type="common">Springtail</name>
    <dbReference type="NCBI Taxonomy" id="158441"/>
    <lineage>
        <taxon>Eukaryota</taxon>
        <taxon>Metazoa</taxon>
        <taxon>Ecdysozoa</taxon>
        <taxon>Arthropoda</taxon>
        <taxon>Hexapoda</taxon>
        <taxon>Collembola</taxon>
        <taxon>Entomobryomorpha</taxon>
        <taxon>Isotomoidea</taxon>
        <taxon>Isotomidae</taxon>
        <taxon>Proisotominae</taxon>
        <taxon>Folsomia</taxon>
    </lineage>
</organism>
<name>A0A226DQ19_FOLCA</name>
<reference evidence="13 14" key="1">
    <citation type="submission" date="2015-12" db="EMBL/GenBank/DDBJ databases">
        <title>The genome of Folsomia candida.</title>
        <authorList>
            <person name="Faddeeva A."/>
            <person name="Derks M.F."/>
            <person name="Anvar Y."/>
            <person name="Smit S."/>
            <person name="Van Straalen N."/>
            <person name="Roelofs D."/>
        </authorList>
    </citation>
    <scope>NUCLEOTIDE SEQUENCE [LARGE SCALE GENOMIC DNA]</scope>
    <source>
        <strain evidence="13 14">VU population</strain>
        <tissue evidence="13">Whole body</tissue>
    </source>
</reference>
<evidence type="ECO:0000256" key="3">
    <source>
        <dbReference type="ARBA" id="ARBA00022475"/>
    </source>
</evidence>
<keyword evidence="8 13" id="KW-0675">Receptor</keyword>
<comment type="similarity">
    <text evidence="2">Belongs to the G-protein coupled receptor 1 family.</text>
</comment>
<feature type="compositionally biased region" description="Gly residues" evidence="10">
    <location>
        <begin position="223"/>
        <end position="234"/>
    </location>
</feature>
<evidence type="ECO:0000256" key="4">
    <source>
        <dbReference type="ARBA" id="ARBA00022692"/>
    </source>
</evidence>
<dbReference type="AlphaFoldDB" id="A0A226DQ19"/>
<feature type="compositionally biased region" description="Basic residues" evidence="10">
    <location>
        <begin position="885"/>
        <end position="895"/>
    </location>
</feature>
<dbReference type="GO" id="GO:0071880">
    <property type="term" value="P:adenylate cyclase-activating adrenergic receptor signaling pathway"/>
    <property type="evidence" value="ECO:0007669"/>
    <property type="project" value="TreeGrafter"/>
</dbReference>
<dbReference type="PANTHER" id="PTHR24248:SF185">
    <property type="entry name" value="DOPAMINE RECEPTOR 2"/>
    <property type="match status" value="1"/>
</dbReference>
<dbReference type="GO" id="GO:0004930">
    <property type="term" value="F:G protein-coupled receptor activity"/>
    <property type="evidence" value="ECO:0007669"/>
    <property type="project" value="UniProtKB-KW"/>
</dbReference>
<evidence type="ECO:0000313" key="13">
    <source>
        <dbReference type="EMBL" id="OXA47118.1"/>
    </source>
</evidence>
<dbReference type="EMBL" id="LNIX01000014">
    <property type="protein sequence ID" value="OXA47118.1"/>
    <property type="molecule type" value="Genomic_DNA"/>
</dbReference>
<proteinExistence type="inferred from homology"/>
<evidence type="ECO:0000259" key="12">
    <source>
        <dbReference type="PROSITE" id="PS50262"/>
    </source>
</evidence>
<keyword evidence="14" id="KW-1185">Reference proteome</keyword>
<feature type="region of interest" description="Disordered" evidence="10">
    <location>
        <begin position="682"/>
        <end position="825"/>
    </location>
</feature>
<feature type="compositionally biased region" description="Basic residues" evidence="10">
    <location>
        <begin position="88"/>
        <end position="106"/>
    </location>
</feature>
<feature type="domain" description="G-protein coupled receptors family 1 profile" evidence="12">
    <location>
        <begin position="881"/>
        <end position="964"/>
    </location>
</feature>
<evidence type="ECO:0000256" key="8">
    <source>
        <dbReference type="ARBA" id="ARBA00023170"/>
    </source>
</evidence>
<dbReference type="InterPro" id="IPR000276">
    <property type="entry name" value="GPCR_Rhodpsn"/>
</dbReference>
<feature type="compositionally biased region" description="Polar residues" evidence="10">
    <location>
        <begin position="700"/>
        <end position="713"/>
    </location>
</feature>
<keyword evidence="9" id="KW-0807">Transducer</keyword>
<gene>
    <name evidence="13" type="ORF">Fcan01_18480</name>
</gene>
<feature type="region of interest" description="Disordered" evidence="10">
    <location>
        <begin position="849"/>
        <end position="906"/>
    </location>
</feature>
<evidence type="ECO:0000256" key="11">
    <source>
        <dbReference type="SAM" id="Phobius"/>
    </source>
</evidence>
<evidence type="ECO:0000256" key="6">
    <source>
        <dbReference type="ARBA" id="ARBA00023040"/>
    </source>
</evidence>
<feature type="compositionally biased region" description="Basic and acidic residues" evidence="10">
    <location>
        <begin position="896"/>
        <end position="906"/>
    </location>
</feature>
<keyword evidence="6" id="KW-0297">G-protein coupled receptor</keyword>
<dbReference type="PRINTS" id="PR00237">
    <property type="entry name" value="GPCRRHODOPSN"/>
</dbReference>
<accession>A0A226DQ19</accession>
<feature type="compositionally biased region" description="Polar residues" evidence="10">
    <location>
        <begin position="183"/>
        <end position="192"/>
    </location>
</feature>
<evidence type="ECO:0000313" key="14">
    <source>
        <dbReference type="Proteomes" id="UP000198287"/>
    </source>
</evidence>
<evidence type="ECO:0000256" key="9">
    <source>
        <dbReference type="ARBA" id="ARBA00023224"/>
    </source>
</evidence>
<keyword evidence="3" id="KW-1003">Cell membrane</keyword>
<keyword evidence="4 11" id="KW-0812">Transmembrane</keyword>
<dbReference type="PROSITE" id="PS50262">
    <property type="entry name" value="G_PROTEIN_RECEP_F1_2"/>
    <property type="match status" value="1"/>
</dbReference>
<comment type="subcellular location">
    <subcellularLocation>
        <location evidence="1">Cell membrane</location>
        <topology evidence="1">Multi-pass membrane protein</topology>
    </subcellularLocation>
</comment>
<dbReference type="SUPFAM" id="SSF81321">
    <property type="entry name" value="Family A G protein-coupled receptor-like"/>
    <property type="match status" value="1"/>
</dbReference>
<feature type="transmembrane region" description="Helical" evidence="11">
    <location>
        <begin position="910"/>
        <end position="928"/>
    </location>
</feature>
<evidence type="ECO:0000256" key="7">
    <source>
        <dbReference type="ARBA" id="ARBA00023136"/>
    </source>
</evidence>
<sequence>MDLVLVGEEEKWFEAVVVKTRALERFDAQENIATIGEEEDLLGCSLRLRRENKTRPDSSDSNEKKGDNERSSSPAFDSDEDSTSVVTKKSKPKSNSHHHGKAKRSGGRSEAGSKVPPVPPPRASSNPPNYNNNAPATVRNQHQSSSSMVKQPFTTTTTVVQQRAGSISPCEDFPPPPPELLGTEQQKTTPSKSRVHQPPQSLPISSRDRRPSSAASRHSGTNNNGGGGGGGGTNGPLEETIILSSRKGSTSGATGSGRSGKVVVVERGSTMMTSKECRVTTADLVIEEKVDSKDSGITNESYERTPGQGNSYESVVLVSPQVHHQQTLVASGGSNATSSSSMSSVLQPSTRDIHASIQQQCSNLRLASLANCSGGGGGVEAITPESTSTLHETVFLGNSATTTTAAAASLAEFNKAKFWNSSLHSSTTTLRGDGGDVGSGGVPLMDVVASILDSTNNPNLSVEDKRHSVLSSLSFLDGADFRYMDESSITVETPTPPSSGIYEPAAAPLEPNCWTLQLQHLVRQLLIAQQQNLSPQTTVPLIQQLQQQLIIQQQQILLQQAMLTQLQIPPAPVVPTSSTTHSILDNQLAGHGGGGGGAQPKCLCSMSKSGSAQSFKVGSHSHQQHSYYAQLASNAACATKQLVGNAPHARAEESSLCSGFQQCSRCSTPAFQEEIPLDDLRSLRHSHNPPVGDDNKIGANATSSLSSQIPHKTTTSRRESQVQTSPMDSSSQIPRIPPPPPRNQTPTTPQQHQMPTDPLSQPAGKPTPLKASGRPKGTTPHSADEEKISDAGGVYCGGADSSSSGGGDKQVGGAPPPHAVVASAAPPSRTIARLELEAIETVSVGGAVATTSTGGRRSGGGSGCMDEEDSERVEPTKSRSLVKSLGKRIKRKRQKEGRQKSKSENRARKALRTISFILGAFVMCWTPYHILAMVEGFCGCINSHVYMFAYFLCYANSPINPVMYALSAPIFKKTFTRILKGDLHMT</sequence>
<feature type="compositionally biased region" description="Low complexity" evidence="10">
    <location>
        <begin position="123"/>
        <end position="135"/>
    </location>
</feature>
<dbReference type="GO" id="GO:0043410">
    <property type="term" value="P:positive regulation of MAPK cascade"/>
    <property type="evidence" value="ECO:0007669"/>
    <property type="project" value="TreeGrafter"/>
</dbReference>
<evidence type="ECO:0000256" key="10">
    <source>
        <dbReference type="SAM" id="MobiDB-lite"/>
    </source>
</evidence>
<keyword evidence="5 11" id="KW-1133">Transmembrane helix</keyword>
<protein>
    <submittedName>
        <fullName evidence="13">Putative muscarinic acetylcholine receptor gar-2</fullName>
    </submittedName>
</protein>
<keyword evidence="7 11" id="KW-0472">Membrane</keyword>
<dbReference type="OrthoDB" id="10071887at2759"/>
<dbReference type="InterPro" id="IPR017452">
    <property type="entry name" value="GPCR_Rhodpsn_7TM"/>
</dbReference>
<feature type="region of interest" description="Disordered" evidence="10">
    <location>
        <begin position="46"/>
        <end position="238"/>
    </location>
</feature>
<evidence type="ECO:0000256" key="2">
    <source>
        <dbReference type="ARBA" id="ARBA00010663"/>
    </source>
</evidence>
<dbReference type="PANTHER" id="PTHR24248">
    <property type="entry name" value="ADRENERGIC RECEPTOR-RELATED G-PROTEIN COUPLED RECEPTOR"/>
    <property type="match status" value="1"/>
</dbReference>
<feature type="transmembrane region" description="Helical" evidence="11">
    <location>
        <begin position="948"/>
        <end position="971"/>
    </location>
</feature>
<evidence type="ECO:0000256" key="5">
    <source>
        <dbReference type="ARBA" id="ARBA00022989"/>
    </source>
</evidence>
<comment type="caution">
    <text evidence="13">The sequence shown here is derived from an EMBL/GenBank/DDBJ whole genome shotgun (WGS) entry which is preliminary data.</text>
</comment>
<feature type="compositionally biased region" description="Low complexity" evidence="10">
    <location>
        <begin position="212"/>
        <end position="222"/>
    </location>
</feature>
<dbReference type="Proteomes" id="UP000198287">
    <property type="component" value="Unassembled WGS sequence"/>
</dbReference>
<evidence type="ECO:0000256" key="1">
    <source>
        <dbReference type="ARBA" id="ARBA00004651"/>
    </source>
</evidence>
<feature type="compositionally biased region" description="Low complexity" evidence="10">
    <location>
        <begin position="744"/>
        <end position="758"/>
    </location>
</feature>
<feature type="compositionally biased region" description="Basic and acidic residues" evidence="10">
    <location>
        <begin position="48"/>
        <end position="70"/>
    </location>
</feature>
<dbReference type="Pfam" id="PF00001">
    <property type="entry name" value="7tm_1"/>
    <property type="match status" value="1"/>
</dbReference>
<dbReference type="GO" id="GO:0005886">
    <property type="term" value="C:plasma membrane"/>
    <property type="evidence" value="ECO:0007669"/>
    <property type="project" value="UniProtKB-SubCell"/>
</dbReference>